<reference evidence="4" key="1">
    <citation type="journal article" date="2023" name="Mol. Phylogenet. Evol.">
        <title>Genome-scale phylogeny and comparative genomics of the fungal order Sordariales.</title>
        <authorList>
            <person name="Hensen N."/>
            <person name="Bonometti L."/>
            <person name="Westerberg I."/>
            <person name="Brannstrom I.O."/>
            <person name="Guillou S."/>
            <person name="Cros-Aarteil S."/>
            <person name="Calhoun S."/>
            <person name="Haridas S."/>
            <person name="Kuo A."/>
            <person name="Mondo S."/>
            <person name="Pangilinan J."/>
            <person name="Riley R."/>
            <person name="LaButti K."/>
            <person name="Andreopoulos B."/>
            <person name="Lipzen A."/>
            <person name="Chen C."/>
            <person name="Yan M."/>
            <person name="Daum C."/>
            <person name="Ng V."/>
            <person name="Clum A."/>
            <person name="Steindorff A."/>
            <person name="Ohm R.A."/>
            <person name="Martin F."/>
            <person name="Silar P."/>
            <person name="Natvig D.O."/>
            <person name="Lalanne C."/>
            <person name="Gautier V."/>
            <person name="Ament-Velasquez S.L."/>
            <person name="Kruys A."/>
            <person name="Hutchinson M.I."/>
            <person name="Powell A.J."/>
            <person name="Barry K."/>
            <person name="Miller A.N."/>
            <person name="Grigoriev I.V."/>
            <person name="Debuchy R."/>
            <person name="Gladieux P."/>
            <person name="Hiltunen Thoren M."/>
            <person name="Johannesson H."/>
        </authorList>
    </citation>
    <scope>NUCLEOTIDE SEQUENCE</scope>
    <source>
        <strain evidence="4">PSN243</strain>
    </source>
</reference>
<comment type="caution">
    <text evidence="4">The sequence shown here is derived from an EMBL/GenBank/DDBJ whole genome shotgun (WGS) entry which is preliminary data.</text>
</comment>
<evidence type="ECO:0000256" key="1">
    <source>
        <dbReference type="ARBA" id="ARBA00022729"/>
    </source>
</evidence>
<sequence length="291" mass="31479">MADKPAPDAAPTAPQPSTPLERVRYVPEWEVPVNPPKRPLFSRAKLSRALRRSRLAAAIRPKTQPTRSPRSSFAPASSSSLHKDESLVGSGLLPTAHSTFSIHTSKTSTYRSARSRFDTIVPPHRKYLCGLTRATCILLFAILGIIIALALGLGLGLGLRNRNPGTSRLPLPDGSQTLYDGDLTFFVPHVGACGIMSTEAEPICAVGRELFDAAGPHASNGGNPNQNPLCGRWIRVTRVGDDPRRGNVTVDVKVVDRCEDCSPMDLDLSPSAFGMLAMPSRGRVRASWQWL</sequence>
<dbReference type="InterPro" id="IPR036908">
    <property type="entry name" value="RlpA-like_sf"/>
</dbReference>
<proteinExistence type="predicted"/>
<dbReference type="InterPro" id="IPR051477">
    <property type="entry name" value="Expansin_CellWall"/>
</dbReference>
<dbReference type="PANTHER" id="PTHR31836">
    <property type="match status" value="1"/>
</dbReference>
<keyword evidence="1" id="KW-0732">Signal</keyword>
<feature type="region of interest" description="Disordered" evidence="2">
    <location>
        <begin position="1"/>
        <end position="21"/>
    </location>
</feature>
<feature type="region of interest" description="Disordered" evidence="2">
    <location>
        <begin position="55"/>
        <end position="82"/>
    </location>
</feature>
<evidence type="ECO:0000313" key="5">
    <source>
        <dbReference type="Proteomes" id="UP001321760"/>
    </source>
</evidence>
<dbReference type="EMBL" id="MU865983">
    <property type="protein sequence ID" value="KAK4443990.1"/>
    <property type="molecule type" value="Genomic_DNA"/>
</dbReference>
<feature type="compositionally biased region" description="Low complexity" evidence="2">
    <location>
        <begin position="67"/>
        <end position="80"/>
    </location>
</feature>
<protein>
    <submittedName>
        <fullName evidence="4">RlpA-like double-psi beta-barrel-protein domain-containing protein-containing protein</fullName>
    </submittedName>
</protein>
<keyword evidence="5" id="KW-1185">Reference proteome</keyword>
<dbReference type="PANTHER" id="PTHR31836:SF28">
    <property type="entry name" value="SRCR DOMAIN-CONTAINING PROTEIN-RELATED"/>
    <property type="match status" value="1"/>
</dbReference>
<keyword evidence="3" id="KW-0472">Membrane</keyword>
<dbReference type="AlphaFoldDB" id="A0AAV9G9R6"/>
<evidence type="ECO:0000313" key="4">
    <source>
        <dbReference type="EMBL" id="KAK4443990.1"/>
    </source>
</evidence>
<dbReference type="Gene3D" id="2.40.40.10">
    <property type="entry name" value="RlpA-like domain"/>
    <property type="match status" value="1"/>
</dbReference>
<evidence type="ECO:0000256" key="3">
    <source>
        <dbReference type="SAM" id="Phobius"/>
    </source>
</evidence>
<evidence type="ECO:0000256" key="2">
    <source>
        <dbReference type="SAM" id="MobiDB-lite"/>
    </source>
</evidence>
<gene>
    <name evidence="4" type="ORF">QBC34DRAFT_415967</name>
</gene>
<dbReference type="SUPFAM" id="SSF50685">
    <property type="entry name" value="Barwin-like endoglucanases"/>
    <property type="match status" value="1"/>
</dbReference>
<feature type="transmembrane region" description="Helical" evidence="3">
    <location>
        <begin position="137"/>
        <end position="159"/>
    </location>
</feature>
<keyword evidence="3" id="KW-0812">Transmembrane</keyword>
<dbReference type="Proteomes" id="UP001321760">
    <property type="component" value="Unassembled WGS sequence"/>
</dbReference>
<accession>A0AAV9G9R6</accession>
<reference evidence="4" key="2">
    <citation type="submission" date="2023-05" db="EMBL/GenBank/DDBJ databases">
        <authorList>
            <consortium name="Lawrence Berkeley National Laboratory"/>
            <person name="Steindorff A."/>
            <person name="Hensen N."/>
            <person name="Bonometti L."/>
            <person name="Westerberg I."/>
            <person name="Brannstrom I.O."/>
            <person name="Guillou S."/>
            <person name="Cros-Aarteil S."/>
            <person name="Calhoun S."/>
            <person name="Haridas S."/>
            <person name="Kuo A."/>
            <person name="Mondo S."/>
            <person name="Pangilinan J."/>
            <person name="Riley R."/>
            <person name="Labutti K."/>
            <person name="Andreopoulos B."/>
            <person name="Lipzen A."/>
            <person name="Chen C."/>
            <person name="Yanf M."/>
            <person name="Daum C."/>
            <person name="Ng V."/>
            <person name="Clum A."/>
            <person name="Ohm R."/>
            <person name="Martin F."/>
            <person name="Silar P."/>
            <person name="Natvig D."/>
            <person name="Lalanne C."/>
            <person name="Gautier V."/>
            <person name="Ament-Velasquez S.L."/>
            <person name="Kruys A."/>
            <person name="Hutchinson M.I."/>
            <person name="Powell A.J."/>
            <person name="Barry K."/>
            <person name="Miller A.N."/>
            <person name="Grigoriev I.V."/>
            <person name="Debuchy R."/>
            <person name="Gladieux P."/>
            <person name="Thoren M.H."/>
            <person name="Johannesson H."/>
        </authorList>
    </citation>
    <scope>NUCLEOTIDE SEQUENCE</scope>
    <source>
        <strain evidence="4">PSN243</strain>
    </source>
</reference>
<organism evidence="4 5">
    <name type="scientific">Podospora aff. communis PSN243</name>
    <dbReference type="NCBI Taxonomy" id="3040156"/>
    <lineage>
        <taxon>Eukaryota</taxon>
        <taxon>Fungi</taxon>
        <taxon>Dikarya</taxon>
        <taxon>Ascomycota</taxon>
        <taxon>Pezizomycotina</taxon>
        <taxon>Sordariomycetes</taxon>
        <taxon>Sordariomycetidae</taxon>
        <taxon>Sordariales</taxon>
        <taxon>Podosporaceae</taxon>
        <taxon>Podospora</taxon>
    </lineage>
</organism>
<keyword evidence="3" id="KW-1133">Transmembrane helix</keyword>
<name>A0AAV9G9R6_9PEZI</name>
<dbReference type="CDD" id="cd22191">
    <property type="entry name" value="DPBB_RlpA_EXP_N-like"/>
    <property type="match status" value="1"/>
</dbReference>